<name>A0A6C0DTF6_9ZZZZ</name>
<dbReference type="AlphaFoldDB" id="A0A6C0DTF6"/>
<dbReference type="InterPro" id="IPR016035">
    <property type="entry name" value="Acyl_Trfase/lysoPLipase"/>
</dbReference>
<dbReference type="PROSITE" id="PS51635">
    <property type="entry name" value="PNPLA"/>
    <property type="match status" value="1"/>
</dbReference>
<dbReference type="Gene3D" id="3.40.1090.10">
    <property type="entry name" value="Cytosolic phospholipase A2 catalytic domain"/>
    <property type="match status" value="1"/>
</dbReference>
<dbReference type="PANTHER" id="PTHR46394">
    <property type="entry name" value="ANNEXIN"/>
    <property type="match status" value="1"/>
</dbReference>
<feature type="domain" description="PNPLA" evidence="2">
    <location>
        <begin position="6"/>
        <end position="190"/>
    </location>
</feature>
<accession>A0A6C0DTF6</accession>
<sequence length="294" mass="33611">MTIKHLVISGGGPTMIKSLGACQHLEENNFWKIDDIQSIHGTSAGAVVGAMLCLKYDWETLNAYIIDRPWNEAFPFSIKYILDAYTNRGIFGRKASEVVFKSLLLGKDLSLDITLKDFYDYSKIELYMYSFEINNFKMESISYKTYPDLPLLTALQMTSAIPILISPVCLDGKCFIDGAVVSNYPLNFCLDMVEDTAEILGFKNDYEEKKQANVIDEESTLLDYIMTFLYKLIFQLNTEDKQKRIENEVLYSAQYLSFEYIKSVLSSSEIRKEFLQSGIQSAIDFLKVVSENRV</sequence>
<dbReference type="PANTHER" id="PTHR46394:SF1">
    <property type="entry name" value="PNPLA DOMAIN-CONTAINING PROTEIN"/>
    <property type="match status" value="1"/>
</dbReference>
<dbReference type="GO" id="GO:0006629">
    <property type="term" value="P:lipid metabolic process"/>
    <property type="evidence" value="ECO:0007669"/>
    <property type="project" value="UniProtKB-KW"/>
</dbReference>
<dbReference type="EMBL" id="MN739669">
    <property type="protein sequence ID" value="QHT19791.1"/>
    <property type="molecule type" value="Genomic_DNA"/>
</dbReference>
<evidence type="ECO:0000256" key="1">
    <source>
        <dbReference type="ARBA" id="ARBA00023098"/>
    </source>
</evidence>
<evidence type="ECO:0000259" key="2">
    <source>
        <dbReference type="PROSITE" id="PS51635"/>
    </source>
</evidence>
<protein>
    <recommendedName>
        <fullName evidence="2">PNPLA domain-containing protein</fullName>
    </recommendedName>
</protein>
<keyword evidence="1" id="KW-0443">Lipid metabolism</keyword>
<organism evidence="3">
    <name type="scientific">viral metagenome</name>
    <dbReference type="NCBI Taxonomy" id="1070528"/>
    <lineage>
        <taxon>unclassified sequences</taxon>
        <taxon>metagenomes</taxon>
        <taxon>organismal metagenomes</taxon>
    </lineage>
</organism>
<evidence type="ECO:0000313" key="3">
    <source>
        <dbReference type="EMBL" id="QHT19791.1"/>
    </source>
</evidence>
<dbReference type="InterPro" id="IPR002641">
    <property type="entry name" value="PNPLA_dom"/>
</dbReference>
<dbReference type="Pfam" id="PF01734">
    <property type="entry name" value="Patatin"/>
    <property type="match status" value="1"/>
</dbReference>
<dbReference type="InterPro" id="IPR052580">
    <property type="entry name" value="Lipid_Hydrolase"/>
</dbReference>
<dbReference type="SUPFAM" id="SSF52151">
    <property type="entry name" value="FabD/lysophospholipase-like"/>
    <property type="match status" value="1"/>
</dbReference>
<reference evidence="3" key="1">
    <citation type="journal article" date="2020" name="Nature">
        <title>Giant virus diversity and host interactions through global metagenomics.</title>
        <authorList>
            <person name="Schulz F."/>
            <person name="Roux S."/>
            <person name="Paez-Espino D."/>
            <person name="Jungbluth S."/>
            <person name="Walsh D.A."/>
            <person name="Denef V.J."/>
            <person name="McMahon K.D."/>
            <person name="Konstantinidis K.T."/>
            <person name="Eloe-Fadrosh E.A."/>
            <person name="Kyrpides N.C."/>
            <person name="Woyke T."/>
        </authorList>
    </citation>
    <scope>NUCLEOTIDE SEQUENCE</scope>
    <source>
        <strain evidence="3">GVMAG-M-3300023174-5</strain>
    </source>
</reference>
<proteinExistence type="predicted"/>